<reference evidence="1 2" key="1">
    <citation type="submission" date="2016-01" db="EMBL/GenBank/DDBJ databases">
        <authorList>
            <person name="Oliw E.H."/>
        </authorList>
    </citation>
    <scope>NUCLEOTIDE SEQUENCE [LARGE SCALE GENOMIC DNA]</scope>
    <source>
        <strain evidence="1 2">MJR7757A</strain>
    </source>
</reference>
<sequence>MGVCIMSDELRNEMLKRAEQMGLSKKDLFIKERNLHKFYKSKLDHYKLMVDIEKDLGLVQCKKTDKSIRKIKKPVIIKVNLYTVFKFYVNLGHVFRDKNKRIYSMEEVEQLLINYYEKNNIEYKI</sequence>
<proteinExistence type="predicted"/>
<evidence type="ECO:0000313" key="2">
    <source>
        <dbReference type="Proteomes" id="UP000070646"/>
    </source>
</evidence>
<dbReference type="AlphaFoldDB" id="A0A133MXH6"/>
<protein>
    <submittedName>
        <fullName evidence="1">Uncharacterized protein</fullName>
    </submittedName>
</protein>
<dbReference type="PATRIC" id="fig|1502.174.peg.2353"/>
<evidence type="ECO:0000313" key="1">
    <source>
        <dbReference type="EMBL" id="KXA08745.1"/>
    </source>
</evidence>
<dbReference type="EMBL" id="LRPU01000135">
    <property type="protein sequence ID" value="KXA08745.1"/>
    <property type="molecule type" value="Genomic_DNA"/>
</dbReference>
<comment type="caution">
    <text evidence="1">The sequence shown here is derived from an EMBL/GenBank/DDBJ whole genome shotgun (WGS) entry which is preliminary data.</text>
</comment>
<accession>A0A133MXH6</accession>
<gene>
    <name evidence="1" type="ORF">HMPREF3222_02339</name>
</gene>
<dbReference type="Proteomes" id="UP000070646">
    <property type="component" value="Unassembled WGS sequence"/>
</dbReference>
<organism evidence="1 2">
    <name type="scientific">Clostridium perfringens</name>
    <dbReference type="NCBI Taxonomy" id="1502"/>
    <lineage>
        <taxon>Bacteria</taxon>
        <taxon>Bacillati</taxon>
        <taxon>Bacillota</taxon>
        <taxon>Clostridia</taxon>
        <taxon>Eubacteriales</taxon>
        <taxon>Clostridiaceae</taxon>
        <taxon>Clostridium</taxon>
    </lineage>
</organism>
<name>A0A133MXH6_CLOPF</name>